<keyword evidence="1" id="KW-0472">Membrane</keyword>
<proteinExistence type="predicted"/>
<evidence type="ECO:0000256" key="1">
    <source>
        <dbReference type="SAM" id="Phobius"/>
    </source>
</evidence>
<evidence type="ECO:0000313" key="2">
    <source>
        <dbReference type="EMBL" id="KAF2156900.1"/>
    </source>
</evidence>
<protein>
    <submittedName>
        <fullName evidence="2">Uncharacterized protein</fullName>
    </submittedName>
</protein>
<sequence length="338" mass="39094">MAHANSMPRPRSLPASWLKDKNLAVAKGKDPITIDDLDVSRLNKIHHRLHLVGQLVPARPLHHQLLLRREIVITQKMDMHLLWEKGRIFLKPLPNYLLDNDWWKTCLRCEQNCHKKPSIDFDVNEHQFCEREQRYRALQGFLLSYAALVRDRIDFNIAKKSEIIPRRIKWNEWKTVVEAILETPDIYQHVNKRFWYGELRLHRLNLIYRFLGYDIVRGYHYTYDGYSDFLRDQFTWLAATTVYIAIVLTAMQAGLATDRLHGNNAFQAVSVGFTAFSIIAPLLGVGVVMGSFIVLLIGNWTWTSKSAKNRLNQMGLGVGTKEVSTNPSAQVQLDNSIC</sequence>
<feature type="transmembrane region" description="Helical" evidence="1">
    <location>
        <begin position="234"/>
        <end position="255"/>
    </location>
</feature>
<name>A0A9P4MJ94_9PEZI</name>
<keyword evidence="3" id="KW-1185">Reference proteome</keyword>
<keyword evidence="1" id="KW-0812">Transmembrane</keyword>
<comment type="caution">
    <text evidence="2">The sequence shown here is derived from an EMBL/GenBank/DDBJ whole genome shotgun (WGS) entry which is preliminary data.</text>
</comment>
<gene>
    <name evidence="2" type="ORF">K461DRAFT_263872</name>
</gene>
<feature type="transmembrane region" description="Helical" evidence="1">
    <location>
        <begin position="275"/>
        <end position="302"/>
    </location>
</feature>
<keyword evidence="1" id="KW-1133">Transmembrane helix</keyword>
<dbReference type="AlphaFoldDB" id="A0A9P4MJ94"/>
<dbReference type="OrthoDB" id="5086500at2759"/>
<organism evidence="2 3">
    <name type="scientific">Myriangium duriaei CBS 260.36</name>
    <dbReference type="NCBI Taxonomy" id="1168546"/>
    <lineage>
        <taxon>Eukaryota</taxon>
        <taxon>Fungi</taxon>
        <taxon>Dikarya</taxon>
        <taxon>Ascomycota</taxon>
        <taxon>Pezizomycotina</taxon>
        <taxon>Dothideomycetes</taxon>
        <taxon>Dothideomycetidae</taxon>
        <taxon>Myriangiales</taxon>
        <taxon>Myriangiaceae</taxon>
        <taxon>Myriangium</taxon>
    </lineage>
</organism>
<reference evidence="2" key="1">
    <citation type="journal article" date="2020" name="Stud. Mycol.">
        <title>101 Dothideomycetes genomes: a test case for predicting lifestyles and emergence of pathogens.</title>
        <authorList>
            <person name="Haridas S."/>
            <person name="Albert R."/>
            <person name="Binder M."/>
            <person name="Bloem J."/>
            <person name="Labutti K."/>
            <person name="Salamov A."/>
            <person name="Andreopoulos B."/>
            <person name="Baker S."/>
            <person name="Barry K."/>
            <person name="Bills G."/>
            <person name="Bluhm B."/>
            <person name="Cannon C."/>
            <person name="Castanera R."/>
            <person name="Culley D."/>
            <person name="Daum C."/>
            <person name="Ezra D."/>
            <person name="Gonzalez J."/>
            <person name="Henrissat B."/>
            <person name="Kuo A."/>
            <person name="Liang C."/>
            <person name="Lipzen A."/>
            <person name="Lutzoni F."/>
            <person name="Magnuson J."/>
            <person name="Mondo S."/>
            <person name="Nolan M."/>
            <person name="Ohm R."/>
            <person name="Pangilinan J."/>
            <person name="Park H.-J."/>
            <person name="Ramirez L."/>
            <person name="Alfaro M."/>
            <person name="Sun H."/>
            <person name="Tritt A."/>
            <person name="Yoshinaga Y."/>
            <person name="Zwiers L.-H."/>
            <person name="Turgeon B."/>
            <person name="Goodwin S."/>
            <person name="Spatafora J."/>
            <person name="Crous P."/>
            <person name="Grigoriev I."/>
        </authorList>
    </citation>
    <scope>NUCLEOTIDE SEQUENCE</scope>
    <source>
        <strain evidence="2">CBS 260.36</strain>
    </source>
</reference>
<evidence type="ECO:0000313" key="3">
    <source>
        <dbReference type="Proteomes" id="UP000799439"/>
    </source>
</evidence>
<dbReference type="Proteomes" id="UP000799439">
    <property type="component" value="Unassembled WGS sequence"/>
</dbReference>
<accession>A0A9P4MJ94</accession>
<dbReference type="EMBL" id="ML996081">
    <property type="protein sequence ID" value="KAF2156900.1"/>
    <property type="molecule type" value="Genomic_DNA"/>
</dbReference>
<dbReference type="Pfam" id="PF20246">
    <property type="entry name" value="DUF6601"/>
    <property type="match status" value="1"/>
</dbReference>
<dbReference type="PANTHER" id="PTHR34414">
    <property type="entry name" value="HET DOMAIN-CONTAINING PROTEIN-RELATED"/>
    <property type="match status" value="1"/>
</dbReference>
<dbReference type="InterPro" id="IPR046536">
    <property type="entry name" value="DUF6601"/>
</dbReference>
<dbReference type="PANTHER" id="PTHR34414:SF1">
    <property type="entry name" value="SUBTILISIN-LIKE SERINE PROTEASE"/>
    <property type="match status" value="1"/>
</dbReference>